<organism evidence="1 2">
    <name type="scientific">Aliiroseovarius salicola</name>
    <dbReference type="NCBI Taxonomy" id="3009082"/>
    <lineage>
        <taxon>Bacteria</taxon>
        <taxon>Pseudomonadati</taxon>
        <taxon>Pseudomonadota</taxon>
        <taxon>Alphaproteobacteria</taxon>
        <taxon>Rhodobacterales</taxon>
        <taxon>Paracoccaceae</taxon>
        <taxon>Aliiroseovarius</taxon>
    </lineage>
</organism>
<name>A0ABT4W5J8_9RHOB</name>
<dbReference type="Proteomes" id="UP001528040">
    <property type="component" value="Unassembled WGS sequence"/>
</dbReference>
<evidence type="ECO:0000313" key="2">
    <source>
        <dbReference type="Proteomes" id="UP001528040"/>
    </source>
</evidence>
<accession>A0ABT4W5J8</accession>
<keyword evidence="2" id="KW-1185">Reference proteome</keyword>
<protein>
    <submittedName>
        <fullName evidence="1">Uncharacterized protein</fullName>
    </submittedName>
</protein>
<comment type="caution">
    <text evidence="1">The sequence shown here is derived from an EMBL/GenBank/DDBJ whole genome shotgun (WGS) entry which is preliminary data.</text>
</comment>
<dbReference type="EMBL" id="JAQIIO010000016">
    <property type="protein sequence ID" value="MDA5095798.1"/>
    <property type="molecule type" value="Genomic_DNA"/>
</dbReference>
<gene>
    <name evidence="1" type="ORF">O2N63_17035</name>
</gene>
<evidence type="ECO:0000313" key="1">
    <source>
        <dbReference type="EMBL" id="MDA5095798.1"/>
    </source>
</evidence>
<sequence length="230" mass="26433">MPKNIKVGVGMMERTRLQYDFEREDAKKEVEALIEHWAAKWRTFDEQRELVAECFRALLSSSGIGDPLDPKELLIASNSHDEDAMEHIAAKWLLEYFHVQNLREDISIEEGSTDLEYLIERAVMLGQLQERFYWRQGVEEKTGKRPEIMALAGRKQVMGGKQGNDMRTDTSFEKTHGKEAQQYVDALHKKNPSLSWADMQRLTSEKYGVSAITIKRALTNPKKVGSSRSE</sequence>
<reference evidence="1 2" key="1">
    <citation type="submission" date="2023-01" db="EMBL/GenBank/DDBJ databases">
        <authorList>
            <person name="Yoon J.-W."/>
        </authorList>
    </citation>
    <scope>NUCLEOTIDE SEQUENCE [LARGE SCALE GENOMIC DNA]</scope>
    <source>
        <strain evidence="1 2">KMU-50</strain>
    </source>
</reference>
<proteinExistence type="predicted"/>
<dbReference type="RefSeq" id="WP_271055509.1">
    <property type="nucleotide sequence ID" value="NZ_JAQIIO010000016.1"/>
</dbReference>